<proteinExistence type="predicted"/>
<protein>
    <submittedName>
        <fullName evidence="1">Uncharacterized protein</fullName>
    </submittedName>
</protein>
<dbReference type="EMBL" id="BK016086">
    <property type="protein sequence ID" value="DAF93763.1"/>
    <property type="molecule type" value="Genomic_DNA"/>
</dbReference>
<name>A0A8S5UH58_9CAUD</name>
<evidence type="ECO:0000313" key="1">
    <source>
        <dbReference type="EMBL" id="DAF93763.1"/>
    </source>
</evidence>
<sequence>MILLNTIEKANSLVAHASDYVAVYSAPTISLYRKTPNTNDLALEKTFELDGVKKLSLSENGQCIVAQTSTQTHRLHMPDDDPLETTGNMAISDNNFLIVLQPTAVQVIRETTVLLTATITAADKVAAGVNSFVVYNTSRALTGTYTGFVLAETAQTKSLLYVAHTGQDKFAYFYSDGSVTLASTTRTLTVLKGHRESGKHVVANDGTDEWVYMRRAPLTQPVKLRPYVPPPIPGAFFVTDPGITYTITSSAGVEIEETPSIGDATLILPSSTTDGVDIIFDQALNLAATDWTLQWSSENTTSGGGSYFAEIALLPAASNLGVVARYGDGGYGNRLQFGGQLSTTTNVWNAPFTKTTLVSVLKRYRLVKQGTTITLYVDDVKQLLAVGTGSTYNVQAFTIDTDITAIKKIRLGATPSGGSTMPAKRGPVQFNLSAILPPVLVVEILSGTKASASPSFSNTNFYAGTNRMILPTTDKIRIVEADMTVTETPVPAALTYPTFYMVDDNFVAIAGVGSTSWLSTNGGKTFASTLTGAQYFGQLFKSQGAIWMPESATTARKYSLTMTGGFTTVTKTSSMISQSYWSASHAATVASTNSSGSTQLYVHRNPNNLTFSPYSSGITTNCSFSYIGSNVFYVRYSTLVKLFYIGAGTTAPVLLADLPKNYTDIMHIGNKFIVVDGATLYAANTTLVDNPDATQAEAQIYANEIAATAGKAPHTIGFSALWATPWKGQNRFMVGDRTNYKIYRIEP</sequence>
<reference evidence="1" key="1">
    <citation type="journal article" date="2021" name="Proc. Natl. Acad. Sci. U.S.A.">
        <title>A Catalog of Tens of Thousands of Viruses from Human Metagenomes Reveals Hidden Associations with Chronic Diseases.</title>
        <authorList>
            <person name="Tisza M.J."/>
            <person name="Buck C.B."/>
        </authorList>
    </citation>
    <scope>NUCLEOTIDE SEQUENCE</scope>
    <source>
        <strain evidence="1">Ctshb19</strain>
    </source>
</reference>
<organism evidence="1">
    <name type="scientific">Myoviridae sp. ctshb19</name>
    <dbReference type="NCBI Taxonomy" id="2825194"/>
    <lineage>
        <taxon>Viruses</taxon>
        <taxon>Duplodnaviria</taxon>
        <taxon>Heunggongvirae</taxon>
        <taxon>Uroviricota</taxon>
        <taxon>Caudoviricetes</taxon>
    </lineage>
</organism>
<accession>A0A8S5UH58</accession>